<dbReference type="OrthoDB" id="4394845at2"/>
<comment type="caution">
    <text evidence="2">The sequence shown here is derived from an EMBL/GenBank/DDBJ whole genome shotgun (WGS) entry which is preliminary data.</text>
</comment>
<dbReference type="InterPro" id="IPR007059">
    <property type="entry name" value="DmsC"/>
</dbReference>
<feature type="transmembrane region" description="Helical" evidence="1">
    <location>
        <begin position="115"/>
        <end position="135"/>
    </location>
</feature>
<keyword evidence="3" id="KW-1185">Reference proteome</keyword>
<feature type="transmembrane region" description="Helical" evidence="1">
    <location>
        <begin position="49"/>
        <end position="73"/>
    </location>
</feature>
<gene>
    <name evidence="2" type="ORF">C1880_08610</name>
</gene>
<dbReference type="EMBL" id="PPTP01000008">
    <property type="protein sequence ID" value="RDB54609.1"/>
    <property type="molecule type" value="Genomic_DNA"/>
</dbReference>
<keyword evidence="1" id="KW-1133">Transmembrane helix</keyword>
<dbReference type="GO" id="GO:0009389">
    <property type="term" value="F:dimethyl sulfoxide reductase activity"/>
    <property type="evidence" value="ECO:0007669"/>
    <property type="project" value="TreeGrafter"/>
</dbReference>
<feature type="transmembrane region" description="Helical" evidence="1">
    <location>
        <begin position="226"/>
        <end position="246"/>
    </location>
</feature>
<dbReference type="STRING" id="1034345.GCA_000236865_01905"/>
<evidence type="ECO:0000313" key="3">
    <source>
        <dbReference type="Proteomes" id="UP000253792"/>
    </source>
</evidence>
<feature type="transmembrane region" description="Helical" evidence="1">
    <location>
        <begin position="253"/>
        <end position="276"/>
    </location>
</feature>
<evidence type="ECO:0000313" key="2">
    <source>
        <dbReference type="EMBL" id="RDB54609.1"/>
    </source>
</evidence>
<evidence type="ECO:0000256" key="1">
    <source>
        <dbReference type="SAM" id="Phobius"/>
    </source>
</evidence>
<dbReference type="PANTHER" id="PTHR38095">
    <property type="entry name" value="ANAEROBIC DIMETHYL SULFOXIDE REDUCTASE CHAIN YNFH"/>
    <property type="match status" value="1"/>
</dbReference>
<dbReference type="Pfam" id="PF04976">
    <property type="entry name" value="DmsC"/>
    <property type="match status" value="1"/>
</dbReference>
<dbReference type="GO" id="GO:0009390">
    <property type="term" value="C:dimethyl sulfoxide reductase complex"/>
    <property type="evidence" value="ECO:0007669"/>
    <property type="project" value="TreeGrafter"/>
</dbReference>
<dbReference type="RefSeq" id="WP_114621133.1">
    <property type="nucleotide sequence ID" value="NZ_PPTP01000008.1"/>
</dbReference>
<feature type="transmembrane region" description="Helical" evidence="1">
    <location>
        <begin position="185"/>
        <end position="206"/>
    </location>
</feature>
<name>A0A369L756_9ACTN</name>
<keyword evidence="1" id="KW-0472">Membrane</keyword>
<dbReference type="Proteomes" id="UP000253792">
    <property type="component" value="Unassembled WGS sequence"/>
</dbReference>
<dbReference type="PANTHER" id="PTHR38095:SF1">
    <property type="entry name" value="ANAEROBIC DIMETHYL SULFOXIDE REDUCTASE CHAIN YNFH"/>
    <property type="match status" value="1"/>
</dbReference>
<keyword evidence="1" id="KW-0812">Transmembrane</keyword>
<proteinExistence type="predicted"/>
<dbReference type="AlphaFoldDB" id="A0A369L756"/>
<feature type="transmembrane region" description="Helical" evidence="1">
    <location>
        <begin position="147"/>
        <end position="173"/>
    </location>
</feature>
<organism evidence="2 3">
    <name type="scientific">Senegalimassilia anaerobia</name>
    <dbReference type="NCBI Taxonomy" id="1473216"/>
    <lineage>
        <taxon>Bacteria</taxon>
        <taxon>Bacillati</taxon>
        <taxon>Actinomycetota</taxon>
        <taxon>Coriobacteriia</taxon>
        <taxon>Coriobacteriales</taxon>
        <taxon>Coriobacteriaceae</taxon>
        <taxon>Senegalimassilia</taxon>
    </lineage>
</organism>
<dbReference type="GO" id="GO:0019645">
    <property type="term" value="P:anaerobic electron transport chain"/>
    <property type="evidence" value="ECO:0007669"/>
    <property type="project" value="InterPro"/>
</dbReference>
<dbReference type="GO" id="GO:0005886">
    <property type="term" value="C:plasma membrane"/>
    <property type="evidence" value="ECO:0007669"/>
    <property type="project" value="TreeGrafter"/>
</dbReference>
<feature type="transmembrane region" description="Helical" evidence="1">
    <location>
        <begin position="85"/>
        <end position="103"/>
    </location>
</feature>
<protein>
    <submittedName>
        <fullName evidence="2">DMSO reductase</fullName>
    </submittedName>
</protein>
<sequence>MMAELPLALFTTLAPIGAGAFIALAVAFFTTKFSDEQLKKIDRMTTIPVVVLVAGFICAFFHLASPMHAFGVFAGLGASPLSNELLAGVVFAVLAIVYWILALAGKLGEGARKGFAAVVAVMAVVFACFTGAAYMMETIASWNTPMVPVAVLGFSLLGGVSLGVLVLALSGVLEDAAKGGFKMAALVVLVIGLVLGVAGLLVQVMSVSGMGNALVDGADLVAAASAPMWIGVVCMVVAAAAAFMALRNSKSTALAAAAPVLAIVGVFAARLAFYAVQLSVGLYVG</sequence>
<reference evidence="2 3" key="1">
    <citation type="journal article" date="2018" name="Elife">
        <title>Discovery and characterization of a prevalent human gut bacterial enzyme sufficient for the inactivation of a family of plant toxins.</title>
        <authorList>
            <person name="Koppel N."/>
            <person name="Bisanz J.E."/>
            <person name="Pandelia M.E."/>
            <person name="Turnbaugh P.J."/>
            <person name="Balskus E.P."/>
        </authorList>
    </citation>
    <scope>NUCLEOTIDE SEQUENCE [LARGE SCALE GENOMIC DNA]</scope>
    <source>
        <strain evidence="3">anaerobia AP69FAA</strain>
    </source>
</reference>
<feature type="transmembrane region" description="Helical" evidence="1">
    <location>
        <begin position="6"/>
        <end position="29"/>
    </location>
</feature>
<accession>A0A369L756</accession>